<evidence type="ECO:0000313" key="4">
    <source>
        <dbReference type="EMBL" id="QNI34632.1"/>
    </source>
</evidence>
<dbReference type="InterPro" id="IPR002110">
    <property type="entry name" value="Ankyrin_rpt"/>
</dbReference>
<feature type="repeat" description="ANK" evidence="3">
    <location>
        <begin position="200"/>
        <end position="239"/>
    </location>
</feature>
<keyword evidence="5" id="KW-1185">Reference proteome</keyword>
<keyword evidence="1" id="KW-0677">Repeat</keyword>
<dbReference type="AlphaFoldDB" id="A0A7G8BQ12"/>
<dbReference type="Pfam" id="PF12796">
    <property type="entry name" value="Ank_2"/>
    <property type="match status" value="1"/>
</dbReference>
<dbReference type="PROSITE" id="PS50088">
    <property type="entry name" value="ANK_REPEAT"/>
    <property type="match status" value="2"/>
</dbReference>
<dbReference type="RefSeq" id="WP_186746944.1">
    <property type="nucleotide sequence ID" value="NZ_CP060394.1"/>
</dbReference>
<dbReference type="PANTHER" id="PTHR24198:SF165">
    <property type="entry name" value="ANKYRIN REPEAT-CONTAINING PROTEIN-RELATED"/>
    <property type="match status" value="1"/>
</dbReference>
<dbReference type="Gene3D" id="1.25.40.20">
    <property type="entry name" value="Ankyrin repeat-containing domain"/>
    <property type="match status" value="2"/>
</dbReference>
<dbReference type="PANTHER" id="PTHR24198">
    <property type="entry name" value="ANKYRIN REPEAT AND PROTEIN KINASE DOMAIN-CONTAINING PROTEIN"/>
    <property type="match status" value="1"/>
</dbReference>
<proteinExistence type="predicted"/>
<name>A0A7G8BQ12_9BACT</name>
<dbReference type="EMBL" id="CP060394">
    <property type="protein sequence ID" value="QNI34632.1"/>
    <property type="molecule type" value="Genomic_DNA"/>
</dbReference>
<protein>
    <submittedName>
        <fullName evidence="4">Ankyrin repeat domain-containing protein</fullName>
    </submittedName>
</protein>
<sequence length="438" mass="48032">MPNPQDVLPLPPRPSLERYRKLAKELLKASKSSDETAISEWTNRWIEAIAKHTHGKRPAIEKTRDANRTERFAREQLSESCTLSSAQFVIARSHGFENWPKFVKHLNALAKQSSSLSRFEAAADAIITGKFAALRRLLREDPQLIHMRSTREHQATLLHYVAANGVENYRQKTPKNIVQITNLLLEAGAEIDATANVYGGGATTLGLAATSIHPELAGVQVGLLQTLLDHGASIEQLDSPRNRPQAVLSCLANGRLRAAAFLAERGAVLTLESAAGIGRLDLVRNYFEDGGVLKPSATQKQLESGFLYACGYGHTEVVQFLLTKCIDLATHGGDGQTGLHCAVIGGHLDTIKLLLQHNPPLDFENIYGGTVLGQTLWSAAHGGDPERYTAIIRTLIAAGARVPPRHAAINKQVDDLLKKHGSHTEPTWYWSEDEKPRF</sequence>
<accession>A0A7G8BQ12</accession>
<dbReference type="SMART" id="SM00248">
    <property type="entry name" value="ANK"/>
    <property type="match status" value="4"/>
</dbReference>
<dbReference type="InterPro" id="IPR036770">
    <property type="entry name" value="Ankyrin_rpt-contain_sf"/>
</dbReference>
<dbReference type="KEGG" id="adin:H7849_12470"/>
<evidence type="ECO:0000313" key="5">
    <source>
        <dbReference type="Proteomes" id="UP000515312"/>
    </source>
</evidence>
<gene>
    <name evidence="4" type="ORF">H7849_12470</name>
</gene>
<keyword evidence="2 3" id="KW-0040">ANK repeat</keyword>
<evidence type="ECO:0000256" key="2">
    <source>
        <dbReference type="ARBA" id="ARBA00023043"/>
    </source>
</evidence>
<dbReference type="Proteomes" id="UP000515312">
    <property type="component" value="Chromosome"/>
</dbReference>
<feature type="repeat" description="ANK" evidence="3">
    <location>
        <begin position="334"/>
        <end position="366"/>
    </location>
</feature>
<dbReference type="SUPFAM" id="SSF48403">
    <property type="entry name" value="Ankyrin repeat"/>
    <property type="match status" value="1"/>
</dbReference>
<evidence type="ECO:0000256" key="1">
    <source>
        <dbReference type="ARBA" id="ARBA00022737"/>
    </source>
</evidence>
<evidence type="ECO:0000256" key="3">
    <source>
        <dbReference type="PROSITE-ProRule" id="PRU00023"/>
    </source>
</evidence>
<dbReference type="PROSITE" id="PS50297">
    <property type="entry name" value="ANK_REP_REGION"/>
    <property type="match status" value="1"/>
</dbReference>
<reference evidence="4 5" key="1">
    <citation type="submission" date="2020-08" db="EMBL/GenBank/DDBJ databases">
        <title>Edaphobacter telluris sp. nov. and Acidobacterium dinghuensis sp. nov., two acidobacteria isolated from forest soil.</title>
        <authorList>
            <person name="Fu J."/>
            <person name="Qiu L."/>
        </authorList>
    </citation>
    <scope>NUCLEOTIDE SEQUENCE [LARGE SCALE GENOMIC DNA]</scope>
    <source>
        <strain evidence="4">4Y35</strain>
    </source>
</reference>
<organism evidence="4 5">
    <name type="scientific">Alloacidobacterium dinghuense</name>
    <dbReference type="NCBI Taxonomy" id="2763107"/>
    <lineage>
        <taxon>Bacteria</taxon>
        <taxon>Pseudomonadati</taxon>
        <taxon>Acidobacteriota</taxon>
        <taxon>Terriglobia</taxon>
        <taxon>Terriglobales</taxon>
        <taxon>Acidobacteriaceae</taxon>
        <taxon>Alloacidobacterium</taxon>
    </lineage>
</organism>